<dbReference type="Pfam" id="PF02594">
    <property type="entry name" value="DUF167"/>
    <property type="match status" value="1"/>
</dbReference>
<organism evidence="4 5">
    <name type="scientific">Cryobacterium sandaracinum</name>
    <dbReference type="NCBI Taxonomy" id="1259247"/>
    <lineage>
        <taxon>Bacteria</taxon>
        <taxon>Bacillati</taxon>
        <taxon>Actinomycetota</taxon>
        <taxon>Actinomycetes</taxon>
        <taxon>Micrococcales</taxon>
        <taxon>Microbacteriaceae</taxon>
        <taxon>Cryobacterium</taxon>
    </lineage>
</organism>
<comment type="caution">
    <text evidence="4">The sequence shown here is derived from an EMBL/GenBank/DDBJ whole genome shotgun (WGS) entry which is preliminary data.</text>
</comment>
<dbReference type="PANTHER" id="PTHR13420:SF7">
    <property type="entry name" value="UPF0235 PROTEIN C15ORF40"/>
    <property type="match status" value="1"/>
</dbReference>
<dbReference type="SUPFAM" id="SSF69786">
    <property type="entry name" value="YggU-like"/>
    <property type="match status" value="1"/>
</dbReference>
<evidence type="ECO:0000256" key="3">
    <source>
        <dbReference type="SAM" id="MobiDB-lite"/>
    </source>
</evidence>
<evidence type="ECO:0000313" key="4">
    <source>
        <dbReference type="EMBL" id="TFD00647.1"/>
    </source>
</evidence>
<dbReference type="NCBIfam" id="TIGR00251">
    <property type="entry name" value="DUF167 family protein"/>
    <property type="match status" value="1"/>
</dbReference>
<evidence type="ECO:0000256" key="1">
    <source>
        <dbReference type="ARBA" id="ARBA00010364"/>
    </source>
</evidence>
<name>A0ABY2J9R6_9MICO</name>
<dbReference type="InterPro" id="IPR003746">
    <property type="entry name" value="DUF167"/>
</dbReference>
<evidence type="ECO:0000313" key="5">
    <source>
        <dbReference type="Proteomes" id="UP000297851"/>
    </source>
</evidence>
<feature type="region of interest" description="Disordered" evidence="3">
    <location>
        <begin position="1"/>
        <end position="39"/>
    </location>
</feature>
<dbReference type="HAMAP" id="MF_00634">
    <property type="entry name" value="UPF0235"/>
    <property type="match status" value="1"/>
</dbReference>
<protein>
    <recommendedName>
        <fullName evidence="2">UPF0235 protein E3T25_12780</fullName>
    </recommendedName>
</protein>
<dbReference type="Proteomes" id="UP000297851">
    <property type="component" value="Unassembled WGS sequence"/>
</dbReference>
<evidence type="ECO:0000256" key="2">
    <source>
        <dbReference type="HAMAP-Rule" id="MF_00634"/>
    </source>
</evidence>
<keyword evidence="5" id="KW-1185">Reference proteome</keyword>
<proteinExistence type="inferred from homology"/>
<dbReference type="InterPro" id="IPR036591">
    <property type="entry name" value="YggU-like_sf"/>
</dbReference>
<gene>
    <name evidence="4" type="ORF">E3T25_12780</name>
</gene>
<sequence length="94" mass="9906">MNLTVHVKPGSRKGPLVSGGEPGREPGREPGDDASHAPTDAALTVFLQQRAVEGAANDALVKLLAKHFGVSKSAVTIVRGHASRIKHVRIEHDS</sequence>
<comment type="similarity">
    <text evidence="1 2">Belongs to the UPF0235 family.</text>
</comment>
<feature type="compositionally biased region" description="Basic and acidic residues" evidence="3">
    <location>
        <begin position="22"/>
        <end position="35"/>
    </location>
</feature>
<dbReference type="EMBL" id="SOGO01000035">
    <property type="protein sequence ID" value="TFD00647.1"/>
    <property type="molecule type" value="Genomic_DNA"/>
</dbReference>
<dbReference type="SMART" id="SM01152">
    <property type="entry name" value="DUF167"/>
    <property type="match status" value="1"/>
</dbReference>
<dbReference type="Gene3D" id="3.30.1200.10">
    <property type="entry name" value="YggU-like"/>
    <property type="match status" value="1"/>
</dbReference>
<accession>A0ABY2J9R6</accession>
<dbReference type="PANTHER" id="PTHR13420">
    <property type="entry name" value="UPF0235 PROTEIN C15ORF40"/>
    <property type="match status" value="1"/>
</dbReference>
<reference evidence="4 5" key="1">
    <citation type="submission" date="2019-03" db="EMBL/GenBank/DDBJ databases">
        <title>Genomics of glacier-inhabiting Cryobacterium strains.</title>
        <authorList>
            <person name="Liu Q."/>
            <person name="Xin Y.-H."/>
        </authorList>
    </citation>
    <scope>NUCLEOTIDE SEQUENCE [LARGE SCALE GENOMIC DNA]</scope>
    <source>
        <strain evidence="4 5">TMT2-16</strain>
    </source>
</reference>